<organism evidence="1 2">
    <name type="scientific">Irpex rosettiformis</name>
    <dbReference type="NCBI Taxonomy" id="378272"/>
    <lineage>
        <taxon>Eukaryota</taxon>
        <taxon>Fungi</taxon>
        <taxon>Dikarya</taxon>
        <taxon>Basidiomycota</taxon>
        <taxon>Agaricomycotina</taxon>
        <taxon>Agaricomycetes</taxon>
        <taxon>Polyporales</taxon>
        <taxon>Irpicaceae</taxon>
        <taxon>Irpex</taxon>
    </lineage>
</organism>
<gene>
    <name evidence="1" type="ORF">BDY19DRAFT_1020933</name>
</gene>
<protein>
    <submittedName>
        <fullName evidence="1">Uncharacterized protein</fullName>
    </submittedName>
</protein>
<keyword evidence="2" id="KW-1185">Reference proteome</keyword>
<sequence length="490" mass="54016">MPSFAELRERAAKARDTGLTKLHDTRDKYSSRSSKDASWNPDSRHTIPAPSTPPADPPHTSSAAPTRPRPPPPPRHGSLMASSDSHPDHHDHEDSHPPTLPSRSHYDQAQPNPPAYTQASESTLTPKVDWANMTVEDKETLFSWLDEFFESRFNITIPKRNSNSTAQVNSRPMPPVTAPAVNMSSRPTFSSTNSSTLDLASYFLPTTHWESAWYTSGELAPPLKDEASPNWTASWSSRGSNKTIHAGVLFSDLSMCWYSVSFSTISRSDPNDTRAVVRSARYLPRPSPQDRTTLVSASETYGETIAAFAESFVGSGQYCAQGECWDLANEALKQFDQYDYVPKPVPSIQRTHGHLIFEGKAENSGAVQFGRWRGGDDRIRRGDIVEWRNVRVKMGSHAYATLGTPDHTAIITGEAVPRVAVTDGLAIKPSEVGTLEVVEQSVGSPPKKERYDLSQLQEGEVWIYRPIAMEVYIGATLAAQCPDHVSAISV</sequence>
<evidence type="ECO:0000313" key="1">
    <source>
        <dbReference type="EMBL" id="KAI0085540.1"/>
    </source>
</evidence>
<comment type="caution">
    <text evidence="1">The sequence shown here is derived from an EMBL/GenBank/DDBJ whole genome shotgun (WGS) entry which is preliminary data.</text>
</comment>
<evidence type="ECO:0000313" key="2">
    <source>
        <dbReference type="Proteomes" id="UP001055072"/>
    </source>
</evidence>
<accession>A0ACB8TU48</accession>
<dbReference type="EMBL" id="MU274930">
    <property type="protein sequence ID" value="KAI0085540.1"/>
    <property type="molecule type" value="Genomic_DNA"/>
</dbReference>
<proteinExistence type="predicted"/>
<name>A0ACB8TU48_9APHY</name>
<dbReference type="Proteomes" id="UP001055072">
    <property type="component" value="Unassembled WGS sequence"/>
</dbReference>
<reference evidence="1" key="1">
    <citation type="journal article" date="2021" name="Environ. Microbiol.">
        <title>Gene family expansions and transcriptome signatures uncover fungal adaptations to wood decay.</title>
        <authorList>
            <person name="Hage H."/>
            <person name="Miyauchi S."/>
            <person name="Viragh M."/>
            <person name="Drula E."/>
            <person name="Min B."/>
            <person name="Chaduli D."/>
            <person name="Navarro D."/>
            <person name="Favel A."/>
            <person name="Norest M."/>
            <person name="Lesage-Meessen L."/>
            <person name="Balint B."/>
            <person name="Merenyi Z."/>
            <person name="de Eugenio L."/>
            <person name="Morin E."/>
            <person name="Martinez A.T."/>
            <person name="Baldrian P."/>
            <person name="Stursova M."/>
            <person name="Martinez M.J."/>
            <person name="Novotny C."/>
            <person name="Magnuson J.K."/>
            <person name="Spatafora J.W."/>
            <person name="Maurice S."/>
            <person name="Pangilinan J."/>
            <person name="Andreopoulos W."/>
            <person name="LaButti K."/>
            <person name="Hundley H."/>
            <person name="Na H."/>
            <person name="Kuo A."/>
            <person name="Barry K."/>
            <person name="Lipzen A."/>
            <person name="Henrissat B."/>
            <person name="Riley R."/>
            <person name="Ahrendt S."/>
            <person name="Nagy L.G."/>
            <person name="Grigoriev I.V."/>
            <person name="Martin F."/>
            <person name="Rosso M.N."/>
        </authorList>
    </citation>
    <scope>NUCLEOTIDE SEQUENCE</scope>
    <source>
        <strain evidence="1">CBS 384.51</strain>
    </source>
</reference>